<dbReference type="Proteomes" id="UP000199663">
    <property type="component" value="Unassembled WGS sequence"/>
</dbReference>
<dbReference type="InterPro" id="IPR046947">
    <property type="entry name" value="LytR-like"/>
</dbReference>
<dbReference type="Pfam" id="PF00072">
    <property type="entry name" value="Response_reg"/>
    <property type="match status" value="1"/>
</dbReference>
<dbReference type="PROSITE" id="PS50110">
    <property type="entry name" value="RESPONSE_REGULATORY"/>
    <property type="match status" value="1"/>
</dbReference>
<dbReference type="InterPro" id="IPR007492">
    <property type="entry name" value="LytTR_DNA-bd_dom"/>
</dbReference>
<dbReference type="InterPro" id="IPR011006">
    <property type="entry name" value="CheY-like_superfamily"/>
</dbReference>
<reference evidence="4 5" key="1">
    <citation type="submission" date="2016-10" db="EMBL/GenBank/DDBJ databases">
        <authorList>
            <person name="Varghese N."/>
            <person name="Submissions S."/>
        </authorList>
    </citation>
    <scope>NUCLEOTIDE SEQUENCE [LARGE SCALE GENOMIC DNA]</scope>
    <source>
        <strain evidence="4 5">DSM 17997</strain>
    </source>
</reference>
<dbReference type="SMART" id="SM00850">
    <property type="entry name" value="LytTR"/>
    <property type="match status" value="1"/>
</dbReference>
<dbReference type="InterPro" id="IPR001789">
    <property type="entry name" value="Sig_transdc_resp-reg_receiver"/>
</dbReference>
<proteinExistence type="predicted"/>
<feature type="modified residue" description="4-aspartylphosphate" evidence="1">
    <location>
        <position position="56"/>
    </location>
</feature>
<evidence type="ECO:0000259" key="2">
    <source>
        <dbReference type="PROSITE" id="PS50110"/>
    </source>
</evidence>
<dbReference type="Gene3D" id="2.40.50.1020">
    <property type="entry name" value="LytTr DNA-binding domain"/>
    <property type="match status" value="1"/>
</dbReference>
<name>A0A1H3P5B4_9BACT</name>
<dbReference type="PANTHER" id="PTHR37299:SF1">
    <property type="entry name" value="STAGE 0 SPORULATION PROTEIN A HOMOLOG"/>
    <property type="match status" value="1"/>
</dbReference>
<keyword evidence="5" id="KW-1185">Reference proteome</keyword>
<feature type="domain" description="HTH LytTR-type" evidence="3">
    <location>
        <begin position="142"/>
        <end position="246"/>
    </location>
</feature>
<gene>
    <name evidence="4" type="ORF">SAMN05444412_10468</name>
</gene>
<accession>A0A1H3P5B4</accession>
<protein>
    <submittedName>
        <fullName evidence="4">Two component transcriptional regulator, LytTR family</fullName>
    </submittedName>
</protein>
<keyword evidence="1" id="KW-0597">Phosphoprotein</keyword>
<evidence type="ECO:0000256" key="1">
    <source>
        <dbReference type="PROSITE-ProRule" id="PRU00169"/>
    </source>
</evidence>
<comment type="caution">
    <text evidence="4">The sequence shown here is derived from an EMBL/GenBank/DDBJ whole genome shotgun (WGS) entry which is preliminary data.</text>
</comment>
<feature type="domain" description="Response regulatory" evidence="2">
    <location>
        <begin position="5"/>
        <end position="116"/>
    </location>
</feature>
<sequence length="246" mass="28211">MPMIPILIIDDEPLAAQIVKEYLSDYPDFEVLKICVDGFEGIKAIQEYQPELIFLDVQMPKINGFEMLELLDEPPSVIFTTAFDEYALKAFDAHAVDYLLKPFPKERFSKAIAKFLQLESKSSLKELMESNALPSEGYSSRVVLKVKNEIKIIPVQDIKYFEGNDDYVNVHTQEGKFLKNKTMRFFESTLNPDVFVRVHRSYIVKIAEITKIESYEKDGYLLILRDGKQIPVSKTGFPKLKAVLGI</sequence>
<dbReference type="EMBL" id="FNQC01000004">
    <property type="protein sequence ID" value="SDY96251.1"/>
    <property type="molecule type" value="Genomic_DNA"/>
</dbReference>
<organism evidence="4 5">
    <name type="scientific">Rhodonellum ikkaensis</name>
    <dbReference type="NCBI Taxonomy" id="336829"/>
    <lineage>
        <taxon>Bacteria</taxon>
        <taxon>Pseudomonadati</taxon>
        <taxon>Bacteroidota</taxon>
        <taxon>Cytophagia</taxon>
        <taxon>Cytophagales</taxon>
        <taxon>Cytophagaceae</taxon>
        <taxon>Rhodonellum</taxon>
    </lineage>
</organism>
<dbReference type="PANTHER" id="PTHR37299">
    <property type="entry name" value="TRANSCRIPTIONAL REGULATOR-RELATED"/>
    <property type="match status" value="1"/>
</dbReference>
<evidence type="ECO:0000313" key="5">
    <source>
        <dbReference type="Proteomes" id="UP000199663"/>
    </source>
</evidence>
<dbReference type="PROSITE" id="PS50930">
    <property type="entry name" value="HTH_LYTTR"/>
    <property type="match status" value="1"/>
</dbReference>
<dbReference type="Gene3D" id="3.40.50.2300">
    <property type="match status" value="1"/>
</dbReference>
<dbReference type="SMART" id="SM00448">
    <property type="entry name" value="REC"/>
    <property type="match status" value="1"/>
</dbReference>
<evidence type="ECO:0000259" key="3">
    <source>
        <dbReference type="PROSITE" id="PS50930"/>
    </source>
</evidence>
<dbReference type="SUPFAM" id="SSF52172">
    <property type="entry name" value="CheY-like"/>
    <property type="match status" value="1"/>
</dbReference>
<evidence type="ECO:0000313" key="4">
    <source>
        <dbReference type="EMBL" id="SDY96251.1"/>
    </source>
</evidence>
<dbReference type="Pfam" id="PF04397">
    <property type="entry name" value="LytTR"/>
    <property type="match status" value="1"/>
</dbReference>